<dbReference type="SUPFAM" id="SSF46785">
    <property type="entry name" value="Winged helix' DNA-binding domain"/>
    <property type="match status" value="2"/>
</dbReference>
<keyword evidence="1" id="KW-0805">Transcription regulation</keyword>
<organism evidence="5 6">
    <name type="scientific">Neoroseomonas eburnea</name>
    <dbReference type="NCBI Taxonomy" id="1346889"/>
    <lineage>
        <taxon>Bacteria</taxon>
        <taxon>Pseudomonadati</taxon>
        <taxon>Pseudomonadota</taxon>
        <taxon>Alphaproteobacteria</taxon>
        <taxon>Acetobacterales</taxon>
        <taxon>Acetobacteraceae</taxon>
        <taxon>Neoroseomonas</taxon>
    </lineage>
</organism>
<dbReference type="GO" id="GO:0003677">
    <property type="term" value="F:DNA binding"/>
    <property type="evidence" value="ECO:0007669"/>
    <property type="project" value="UniProtKB-KW"/>
</dbReference>
<keyword evidence="2" id="KW-0238">DNA-binding</keyword>
<dbReference type="AlphaFoldDB" id="A0A9X9XB65"/>
<evidence type="ECO:0000313" key="6">
    <source>
        <dbReference type="Proteomes" id="UP001138709"/>
    </source>
</evidence>
<dbReference type="InterPro" id="IPR036390">
    <property type="entry name" value="WH_DNA-bd_sf"/>
</dbReference>
<dbReference type="InterPro" id="IPR002577">
    <property type="entry name" value="HTH_HxlR"/>
</dbReference>
<dbReference type="RefSeq" id="WP_211846477.1">
    <property type="nucleotide sequence ID" value="NZ_JAAEDL010000008.1"/>
</dbReference>
<evidence type="ECO:0000256" key="3">
    <source>
        <dbReference type="ARBA" id="ARBA00023163"/>
    </source>
</evidence>
<reference evidence="5" key="2">
    <citation type="journal article" date="2021" name="Syst. Appl. Microbiol.">
        <title>Roseomonas hellenica sp. nov., isolated from roots of wild-growing Alkanna tinctoria.</title>
        <authorList>
            <person name="Rat A."/>
            <person name="Naranjo H.D."/>
            <person name="Lebbe L."/>
            <person name="Cnockaert M."/>
            <person name="Krigas N."/>
            <person name="Grigoriadou K."/>
            <person name="Maloupa E."/>
            <person name="Willems A."/>
        </authorList>
    </citation>
    <scope>NUCLEOTIDE SEQUENCE</scope>
    <source>
        <strain evidence="5">LMG 31228</strain>
    </source>
</reference>
<protein>
    <submittedName>
        <fullName evidence="5">Helix-turn-helix transcriptional regulator</fullName>
    </submittedName>
</protein>
<dbReference type="Proteomes" id="UP001138709">
    <property type="component" value="Unassembled WGS sequence"/>
</dbReference>
<accession>A0A9X9XB65</accession>
<evidence type="ECO:0000313" key="5">
    <source>
        <dbReference type="EMBL" id="MBR0680951.1"/>
    </source>
</evidence>
<dbReference type="Gene3D" id="1.10.10.10">
    <property type="entry name" value="Winged helix-like DNA-binding domain superfamily/Winged helix DNA-binding domain"/>
    <property type="match status" value="2"/>
</dbReference>
<dbReference type="PANTHER" id="PTHR33204:SF18">
    <property type="entry name" value="TRANSCRIPTIONAL REGULATORY PROTEIN"/>
    <property type="match status" value="1"/>
</dbReference>
<dbReference type="Pfam" id="PF01638">
    <property type="entry name" value="HxlR"/>
    <property type="match status" value="2"/>
</dbReference>
<dbReference type="InterPro" id="IPR036388">
    <property type="entry name" value="WH-like_DNA-bd_sf"/>
</dbReference>
<proteinExistence type="predicted"/>
<keyword evidence="6" id="KW-1185">Reference proteome</keyword>
<gene>
    <name evidence="5" type="ORF">GXW74_10675</name>
</gene>
<evidence type="ECO:0000259" key="4">
    <source>
        <dbReference type="PROSITE" id="PS51118"/>
    </source>
</evidence>
<reference evidence="5" key="1">
    <citation type="submission" date="2020-01" db="EMBL/GenBank/DDBJ databases">
        <authorList>
            <person name="Rat A."/>
        </authorList>
    </citation>
    <scope>NUCLEOTIDE SEQUENCE</scope>
    <source>
        <strain evidence="5">LMG 31228</strain>
    </source>
</reference>
<dbReference type="PROSITE" id="PS51118">
    <property type="entry name" value="HTH_HXLR"/>
    <property type="match status" value="2"/>
</dbReference>
<sequence length="325" mass="36660">MAASLASISVAGEEATRPDKAVPRGRERDCAMADTIAILGDTWTFLVAREAFFSARRFSDFHERLAIPRATLTTTLDKLVEAGIFELRELGEARRWKGYFLTERGLDLYPVFLSLLAFGDRWLQPGCPPLALFHLDCRSWFSPRVVWAENGEPVDARRVSFAIAPDYWRPASAAPARQRRPWRDGQVVGRRPCSVERTLSIIGDRWTFLILREFFHGNTRFDEIHQNLGIATNILSGRLKNLVAGGLLERGWGGTAYALTPEGWDLFAPLALMKAWADRWLRPGRVPTMTFLDPAGRPLTPRLICSACGEPAHARRVRFITAYHL</sequence>
<evidence type="ECO:0000256" key="2">
    <source>
        <dbReference type="ARBA" id="ARBA00023125"/>
    </source>
</evidence>
<evidence type="ECO:0000256" key="1">
    <source>
        <dbReference type="ARBA" id="ARBA00023015"/>
    </source>
</evidence>
<dbReference type="PANTHER" id="PTHR33204">
    <property type="entry name" value="TRANSCRIPTIONAL REGULATOR, MARR FAMILY"/>
    <property type="match status" value="1"/>
</dbReference>
<dbReference type="EMBL" id="JAAEDL010000008">
    <property type="protein sequence ID" value="MBR0680951.1"/>
    <property type="molecule type" value="Genomic_DNA"/>
</dbReference>
<comment type="caution">
    <text evidence="5">The sequence shown here is derived from an EMBL/GenBank/DDBJ whole genome shotgun (WGS) entry which is preliminary data.</text>
</comment>
<name>A0A9X9XB65_9PROT</name>
<feature type="domain" description="HTH hxlR-type" evidence="4">
    <location>
        <begin position="193"/>
        <end position="285"/>
    </location>
</feature>
<keyword evidence="3" id="KW-0804">Transcription</keyword>
<feature type="domain" description="HTH hxlR-type" evidence="4">
    <location>
        <begin position="30"/>
        <end position="127"/>
    </location>
</feature>